<proteinExistence type="predicted"/>
<evidence type="ECO:0000313" key="1">
    <source>
        <dbReference type="EMBL" id="HIZ48533.1"/>
    </source>
</evidence>
<comment type="caution">
    <text evidence="1">The sequence shown here is derived from an EMBL/GenBank/DDBJ whole genome shotgun (WGS) entry which is preliminary data.</text>
</comment>
<accession>A0A9D2JGB8</accession>
<dbReference type="InterPro" id="IPR036890">
    <property type="entry name" value="HATPase_C_sf"/>
</dbReference>
<keyword evidence="1" id="KW-0547">Nucleotide-binding</keyword>
<keyword evidence="1" id="KW-0067">ATP-binding</keyword>
<dbReference type="GO" id="GO:0005524">
    <property type="term" value="F:ATP binding"/>
    <property type="evidence" value="ECO:0007669"/>
    <property type="project" value="UniProtKB-KW"/>
</dbReference>
<organism evidence="1 2">
    <name type="scientific">Candidatus Gemmiger excrementavium</name>
    <dbReference type="NCBI Taxonomy" id="2838608"/>
    <lineage>
        <taxon>Bacteria</taxon>
        <taxon>Bacillati</taxon>
        <taxon>Bacillota</taxon>
        <taxon>Clostridia</taxon>
        <taxon>Eubacteriales</taxon>
        <taxon>Gemmiger</taxon>
    </lineage>
</organism>
<evidence type="ECO:0000313" key="2">
    <source>
        <dbReference type="Proteomes" id="UP000824031"/>
    </source>
</evidence>
<sequence length="505" mass="55391">MNELHKNFHSIHINITPHTFAGLAKQNMAFHQGVMELCDNAIAASLPGEKALIFIGLAPGSAKDELLLVVADWGSGMDLPLLENALQLGSLPTGNNRLNEHGFGINNALASLTGGDRPWALYTRARGAAGYLKVQGPFTPQMTVEEVDDPTLPQGLTLPRDHPGAVYCIHVPLAIAQSVQGRGGKATDLETLRSWLVEHLGVAYRGFLDLDSRTMDPTAKIIVAVGPDAKLVPPIPVPIAGTLVRRFTVEMGGQVIPVVYQYGSLDEDKRDHLVLGAKAKYYYQGNQPTQGVDIRLGKRVIATAQLSEIWRGPNGMPLARHNNYNEFVGEVLLPELPRGVLSTLNNKTNLNPNDPDWQNLFSLLAQYPPIAHPKAYTEKALQSRWISALLAVNPHDRVTDEMTVWPTGARIDVFDEGPDKRVIYELKATKGEPLHLYQLKMYWDGLVLDGVQPTEAVLIVPKYTSDLARMAELINDRLTPPALSDGSPSLPYHIKLATHEEKCLA</sequence>
<name>A0A9D2JGB8_9FIRM</name>
<dbReference type="Proteomes" id="UP000824031">
    <property type="component" value="Unassembled WGS sequence"/>
</dbReference>
<protein>
    <submittedName>
        <fullName evidence="1">ATP-binding protein</fullName>
    </submittedName>
</protein>
<dbReference type="SUPFAM" id="SSF55874">
    <property type="entry name" value="ATPase domain of HSP90 chaperone/DNA topoisomerase II/histidine kinase"/>
    <property type="match status" value="1"/>
</dbReference>
<dbReference type="EMBL" id="DXBO01000111">
    <property type="protein sequence ID" value="HIZ48533.1"/>
    <property type="molecule type" value="Genomic_DNA"/>
</dbReference>
<gene>
    <name evidence="1" type="ORF">H9810_07450</name>
</gene>
<reference evidence="1" key="1">
    <citation type="journal article" date="2021" name="PeerJ">
        <title>Extensive microbial diversity within the chicken gut microbiome revealed by metagenomics and culture.</title>
        <authorList>
            <person name="Gilroy R."/>
            <person name="Ravi A."/>
            <person name="Getino M."/>
            <person name="Pursley I."/>
            <person name="Horton D.L."/>
            <person name="Alikhan N.F."/>
            <person name="Baker D."/>
            <person name="Gharbi K."/>
            <person name="Hall N."/>
            <person name="Watson M."/>
            <person name="Adriaenssens E.M."/>
            <person name="Foster-Nyarko E."/>
            <person name="Jarju S."/>
            <person name="Secka A."/>
            <person name="Antonio M."/>
            <person name="Oren A."/>
            <person name="Chaudhuri R.R."/>
            <person name="La Ragione R."/>
            <person name="Hildebrand F."/>
            <person name="Pallen M.J."/>
        </authorList>
    </citation>
    <scope>NUCLEOTIDE SEQUENCE</scope>
    <source>
        <strain evidence="1">3436</strain>
    </source>
</reference>
<dbReference type="AlphaFoldDB" id="A0A9D2JGB8"/>
<reference evidence="1" key="2">
    <citation type="submission" date="2021-04" db="EMBL/GenBank/DDBJ databases">
        <authorList>
            <person name="Gilroy R."/>
        </authorList>
    </citation>
    <scope>NUCLEOTIDE SEQUENCE</scope>
    <source>
        <strain evidence="1">3436</strain>
    </source>
</reference>